<evidence type="ECO:0000259" key="3">
    <source>
        <dbReference type="PROSITE" id="PS51371"/>
    </source>
</evidence>
<dbReference type="CDD" id="cd04622">
    <property type="entry name" value="CBS_pair_HRP1_like"/>
    <property type="match status" value="1"/>
</dbReference>
<feature type="domain" description="CBS" evidence="3">
    <location>
        <begin position="8"/>
        <end position="65"/>
    </location>
</feature>
<dbReference type="EMBL" id="JADBDY010000001">
    <property type="protein sequence ID" value="MBE1458060.1"/>
    <property type="molecule type" value="Genomic_DNA"/>
</dbReference>
<dbReference type="InterPro" id="IPR051257">
    <property type="entry name" value="Diverse_CBS-Domain"/>
</dbReference>
<dbReference type="Proteomes" id="UP000598217">
    <property type="component" value="Unassembled WGS sequence"/>
</dbReference>
<evidence type="ECO:0000256" key="2">
    <source>
        <dbReference type="PROSITE-ProRule" id="PRU00703"/>
    </source>
</evidence>
<sequence length="144" mass="15740">MTTAMEIMHSEATCVSETDTLLDVARVMQDLGIGAVPICGSDDRLKGIITDRDIVLKCVAREKDPATCTAAELAQGKPFYAEADDEIGRVLEMMASHHVQRVPVVRDRRLVGMISEADIAQNLPDSMVGHFLESIKQGQTDRVT</sequence>
<organism evidence="4 5">
    <name type="scientific">Nocardiopsis terrae</name>
    <dbReference type="NCBI Taxonomy" id="372655"/>
    <lineage>
        <taxon>Bacteria</taxon>
        <taxon>Bacillati</taxon>
        <taxon>Actinomycetota</taxon>
        <taxon>Actinomycetes</taxon>
        <taxon>Streptosporangiales</taxon>
        <taxon>Nocardiopsidaceae</taxon>
        <taxon>Nocardiopsis</taxon>
    </lineage>
</organism>
<dbReference type="PROSITE" id="PS51371">
    <property type="entry name" value="CBS"/>
    <property type="match status" value="2"/>
</dbReference>
<comment type="caution">
    <text evidence="4">The sequence shown here is derived from an EMBL/GenBank/DDBJ whole genome shotgun (WGS) entry which is preliminary data.</text>
</comment>
<accession>A0ABR9HGA2</accession>
<proteinExistence type="predicted"/>
<dbReference type="SMART" id="SM00116">
    <property type="entry name" value="CBS"/>
    <property type="match status" value="2"/>
</dbReference>
<dbReference type="InterPro" id="IPR046342">
    <property type="entry name" value="CBS_dom_sf"/>
</dbReference>
<reference evidence="4 5" key="1">
    <citation type="submission" date="2020-10" db="EMBL/GenBank/DDBJ databases">
        <title>Sequencing the genomes of 1000 actinobacteria strains.</title>
        <authorList>
            <person name="Klenk H.-P."/>
        </authorList>
    </citation>
    <scope>NUCLEOTIDE SEQUENCE [LARGE SCALE GENOMIC DNA]</scope>
    <source>
        <strain evidence="4 5">DSM 45157</strain>
    </source>
</reference>
<dbReference type="PANTHER" id="PTHR43080">
    <property type="entry name" value="CBS DOMAIN-CONTAINING PROTEIN CBSX3, MITOCHONDRIAL"/>
    <property type="match status" value="1"/>
</dbReference>
<dbReference type="InterPro" id="IPR000644">
    <property type="entry name" value="CBS_dom"/>
</dbReference>
<keyword evidence="1 2" id="KW-0129">CBS domain</keyword>
<dbReference type="Pfam" id="PF00571">
    <property type="entry name" value="CBS"/>
    <property type="match status" value="2"/>
</dbReference>
<evidence type="ECO:0000313" key="5">
    <source>
        <dbReference type="Proteomes" id="UP000598217"/>
    </source>
</evidence>
<evidence type="ECO:0000313" key="4">
    <source>
        <dbReference type="EMBL" id="MBE1458060.1"/>
    </source>
</evidence>
<keyword evidence="5" id="KW-1185">Reference proteome</keyword>
<evidence type="ECO:0000256" key="1">
    <source>
        <dbReference type="ARBA" id="ARBA00023122"/>
    </source>
</evidence>
<dbReference type="Gene3D" id="3.10.580.10">
    <property type="entry name" value="CBS-domain"/>
    <property type="match status" value="1"/>
</dbReference>
<protein>
    <submittedName>
        <fullName evidence="4">CBS domain-containing protein</fullName>
    </submittedName>
</protein>
<feature type="domain" description="CBS" evidence="3">
    <location>
        <begin position="73"/>
        <end position="134"/>
    </location>
</feature>
<gene>
    <name evidence="4" type="ORF">H4W79_002274</name>
</gene>
<dbReference type="RefSeq" id="WP_191270351.1">
    <property type="nucleotide sequence ID" value="NZ_BMXJ01000003.1"/>
</dbReference>
<dbReference type="SUPFAM" id="SSF54631">
    <property type="entry name" value="CBS-domain pair"/>
    <property type="match status" value="1"/>
</dbReference>
<name>A0ABR9HGA2_9ACTN</name>
<dbReference type="PANTHER" id="PTHR43080:SF2">
    <property type="entry name" value="CBS DOMAIN-CONTAINING PROTEIN"/>
    <property type="match status" value="1"/>
</dbReference>